<feature type="domain" description="Peptidase M16 C-terminal" evidence="6">
    <location>
        <begin position="175"/>
        <end position="344"/>
    </location>
</feature>
<protein>
    <submittedName>
        <fullName evidence="7">Pitrilysin family protein</fullName>
    </submittedName>
</protein>
<evidence type="ECO:0000313" key="7">
    <source>
        <dbReference type="EMBL" id="MDA7425486.1"/>
    </source>
</evidence>
<dbReference type="PROSITE" id="PS00143">
    <property type="entry name" value="INSULINASE"/>
    <property type="match status" value="1"/>
</dbReference>
<feature type="domain" description="Peptidase M16 N-terminal" evidence="5">
    <location>
        <begin position="19"/>
        <end position="165"/>
    </location>
</feature>
<dbReference type="RefSeq" id="WP_271432955.1">
    <property type="nucleotide sequence ID" value="NZ_JAQIOY010000003.1"/>
</dbReference>
<dbReference type="InterPro" id="IPR001431">
    <property type="entry name" value="Pept_M16_Zn_BS"/>
</dbReference>
<accession>A0ABT4XU52</accession>
<evidence type="ECO:0000256" key="3">
    <source>
        <dbReference type="ARBA" id="ARBA00023049"/>
    </source>
</evidence>
<proteinExistence type="inferred from homology"/>
<dbReference type="PANTHER" id="PTHR11851:SF49">
    <property type="entry name" value="MITOCHONDRIAL-PROCESSING PEPTIDASE SUBUNIT ALPHA"/>
    <property type="match status" value="1"/>
</dbReference>
<name>A0ABT4XU52_9RHOB</name>
<reference evidence="7 8" key="1">
    <citation type="submission" date="2023-01" db="EMBL/GenBank/DDBJ databases">
        <title>Thalassococcus onchidii sp. nov., isolated from a marine invertebrate from the South China Sea.</title>
        <authorList>
            <person name="Xu S."/>
            <person name="Liu Z."/>
            <person name="Xu Y."/>
        </authorList>
    </citation>
    <scope>NUCLEOTIDE SEQUENCE [LARGE SCALE GENOMIC DNA]</scope>
    <source>
        <strain evidence="7 8">KCTC 32084</strain>
    </source>
</reference>
<comment type="similarity">
    <text evidence="2 4">Belongs to the peptidase M16 family.</text>
</comment>
<evidence type="ECO:0000256" key="4">
    <source>
        <dbReference type="RuleBase" id="RU004447"/>
    </source>
</evidence>
<comment type="cofactor">
    <cofactor evidence="1">
        <name>Zn(2+)</name>
        <dbReference type="ChEBI" id="CHEBI:29105"/>
    </cofactor>
</comment>
<keyword evidence="3" id="KW-0378">Hydrolase</keyword>
<keyword evidence="8" id="KW-1185">Reference proteome</keyword>
<dbReference type="Proteomes" id="UP001210720">
    <property type="component" value="Unassembled WGS sequence"/>
</dbReference>
<dbReference type="SUPFAM" id="SSF63411">
    <property type="entry name" value="LuxS/MPP-like metallohydrolase"/>
    <property type="match status" value="2"/>
</dbReference>
<organism evidence="7 8">
    <name type="scientific">Thalassococcus lentus</name>
    <dbReference type="NCBI Taxonomy" id="1210524"/>
    <lineage>
        <taxon>Bacteria</taxon>
        <taxon>Pseudomonadati</taxon>
        <taxon>Pseudomonadota</taxon>
        <taxon>Alphaproteobacteria</taxon>
        <taxon>Rhodobacterales</taxon>
        <taxon>Roseobacteraceae</taxon>
        <taxon>Thalassococcus</taxon>
    </lineage>
</organism>
<dbReference type="InterPro" id="IPR007863">
    <property type="entry name" value="Peptidase_M16_C"/>
</dbReference>
<keyword evidence="3" id="KW-0482">Metalloprotease</keyword>
<dbReference type="InterPro" id="IPR011765">
    <property type="entry name" value="Pept_M16_N"/>
</dbReference>
<evidence type="ECO:0000259" key="6">
    <source>
        <dbReference type="Pfam" id="PF05193"/>
    </source>
</evidence>
<dbReference type="InterPro" id="IPR011249">
    <property type="entry name" value="Metalloenz_LuxS/M16"/>
</dbReference>
<evidence type="ECO:0000256" key="2">
    <source>
        <dbReference type="ARBA" id="ARBA00007261"/>
    </source>
</evidence>
<dbReference type="Gene3D" id="3.30.830.10">
    <property type="entry name" value="Metalloenzyme, LuxS/M16 peptidase-like"/>
    <property type="match status" value="2"/>
</dbReference>
<sequence length="426" mass="45872">MPAQATTAVQLTTLPNGVRVVSEAMPGLQSASLGVWVAAGGRHERAEQNGIAHFLEHMAFKGTKTRSALQIAEAIEDVGGYINAYTSREVTAYYARVLQPDTALALDVIGDILMNPVFDEREIEVERHVILQEIGQALDTPDDVIFDWLQEQAYPDQPLGRTILGEAARVQAYGRDDLSGFVTEHYGPEQLIVSAAGAVDHAALVEQAQSLFGHLAPRPGLAAATAQFVGGEARREKTLEQAHVALAFESPGYRDADFYTAQVYAGALGGGMSSRLFQEIREKRGLCYTIFAQCGAYADTGMTTIYAGTSGQEVGALLELTVDEMKRAASDMSIAELDRARAQMKAGLLMGLESPSSRAERMARMIQIWGEVPPITRTVEKIDAVTLDGLRDYAEKQATQAKAALALYGPIAGAPDLSQIEGRRAA</sequence>
<evidence type="ECO:0000259" key="5">
    <source>
        <dbReference type="Pfam" id="PF00675"/>
    </source>
</evidence>
<dbReference type="PANTHER" id="PTHR11851">
    <property type="entry name" value="METALLOPROTEASE"/>
    <property type="match status" value="1"/>
</dbReference>
<dbReference type="InterPro" id="IPR050361">
    <property type="entry name" value="MPP/UQCRC_Complex"/>
</dbReference>
<evidence type="ECO:0000256" key="1">
    <source>
        <dbReference type="ARBA" id="ARBA00001947"/>
    </source>
</evidence>
<dbReference type="Pfam" id="PF05193">
    <property type="entry name" value="Peptidase_M16_C"/>
    <property type="match status" value="1"/>
</dbReference>
<comment type="caution">
    <text evidence="7">The sequence shown here is derived from an EMBL/GenBank/DDBJ whole genome shotgun (WGS) entry which is preliminary data.</text>
</comment>
<gene>
    <name evidence="7" type="ORF">PFY00_12170</name>
</gene>
<evidence type="ECO:0000313" key="8">
    <source>
        <dbReference type="Proteomes" id="UP001210720"/>
    </source>
</evidence>
<dbReference type="EMBL" id="JAQIOY010000003">
    <property type="protein sequence ID" value="MDA7425486.1"/>
    <property type="molecule type" value="Genomic_DNA"/>
</dbReference>
<keyword evidence="3" id="KW-0645">Protease</keyword>
<dbReference type="Pfam" id="PF00675">
    <property type="entry name" value="Peptidase_M16"/>
    <property type="match status" value="1"/>
</dbReference>